<protein>
    <submittedName>
        <fullName evidence="1">Uncharacterized protein</fullName>
    </submittedName>
</protein>
<evidence type="ECO:0000313" key="2">
    <source>
        <dbReference type="Proteomes" id="UP000499080"/>
    </source>
</evidence>
<accession>A0A4Y2ND42</accession>
<keyword evidence="2" id="KW-1185">Reference proteome</keyword>
<evidence type="ECO:0000313" key="1">
    <source>
        <dbReference type="EMBL" id="GBN36559.1"/>
    </source>
</evidence>
<dbReference type="Proteomes" id="UP000499080">
    <property type="component" value="Unassembled WGS sequence"/>
</dbReference>
<gene>
    <name evidence="1" type="ORF">AVEN_122745_1</name>
</gene>
<sequence>MGKGQPHFRTNNHRLPFANEWDGVFGIALEYEMVYGSNQHGRRTYAWADELHLTCPNVHCESLCVHRKSPARRNKCEPVSARGS</sequence>
<dbReference type="AlphaFoldDB" id="A0A4Y2ND42"/>
<reference evidence="1 2" key="1">
    <citation type="journal article" date="2019" name="Sci. Rep.">
        <title>Orb-weaving spider Araneus ventricosus genome elucidates the spidroin gene catalogue.</title>
        <authorList>
            <person name="Kono N."/>
            <person name="Nakamura H."/>
            <person name="Ohtoshi R."/>
            <person name="Moran D.A.P."/>
            <person name="Shinohara A."/>
            <person name="Yoshida Y."/>
            <person name="Fujiwara M."/>
            <person name="Mori M."/>
            <person name="Tomita M."/>
            <person name="Arakawa K."/>
        </authorList>
    </citation>
    <scope>NUCLEOTIDE SEQUENCE [LARGE SCALE GENOMIC DNA]</scope>
</reference>
<name>A0A4Y2ND42_ARAVE</name>
<proteinExistence type="predicted"/>
<comment type="caution">
    <text evidence="1">The sequence shown here is derived from an EMBL/GenBank/DDBJ whole genome shotgun (WGS) entry which is preliminary data.</text>
</comment>
<organism evidence="1 2">
    <name type="scientific">Araneus ventricosus</name>
    <name type="common">Orbweaver spider</name>
    <name type="synonym">Epeira ventricosa</name>
    <dbReference type="NCBI Taxonomy" id="182803"/>
    <lineage>
        <taxon>Eukaryota</taxon>
        <taxon>Metazoa</taxon>
        <taxon>Ecdysozoa</taxon>
        <taxon>Arthropoda</taxon>
        <taxon>Chelicerata</taxon>
        <taxon>Arachnida</taxon>
        <taxon>Araneae</taxon>
        <taxon>Araneomorphae</taxon>
        <taxon>Entelegynae</taxon>
        <taxon>Araneoidea</taxon>
        <taxon>Araneidae</taxon>
        <taxon>Araneus</taxon>
    </lineage>
</organism>
<dbReference type="EMBL" id="BGPR01008861">
    <property type="protein sequence ID" value="GBN36559.1"/>
    <property type="molecule type" value="Genomic_DNA"/>
</dbReference>